<dbReference type="InterPro" id="IPR046521">
    <property type="entry name" value="DUF6698"/>
</dbReference>
<dbReference type="Pfam" id="PF20414">
    <property type="entry name" value="DUF6698"/>
    <property type="match status" value="1"/>
</dbReference>
<dbReference type="AlphaFoldDB" id="M5CDQ0"/>
<dbReference type="Proteomes" id="UP000012065">
    <property type="component" value="Unassembled WGS sequence"/>
</dbReference>
<accession>M5CDQ0</accession>
<evidence type="ECO:0000313" key="3">
    <source>
        <dbReference type="Proteomes" id="UP000012065"/>
    </source>
</evidence>
<dbReference type="EMBL" id="CAOJ01016986">
    <property type="protein sequence ID" value="CCO37275.1"/>
    <property type="molecule type" value="Genomic_DNA"/>
</dbReference>
<proteinExistence type="predicted"/>
<feature type="region of interest" description="Disordered" evidence="1">
    <location>
        <begin position="1"/>
        <end position="23"/>
    </location>
</feature>
<sequence>MPPVRTADTPNQRSAGEEETGKCTLARSGRQMTRLVDMFWSIDDMLLFSKKWYRMSVNDRLTFEESADESKLRLLALSVKFIELEPKTIETLCQGLGEGESNGRSEDMRKAREELPRWEKFDPPLGPNATRGLSHRRCAYYLSTPEMDWNNEAIITRFMTYALPAMDPSDWPRYFWPGGVCNLERPSEGLLRGELLIKAAISILLSRASARLPTDGQNTTPAHTPARGQRRGLIGLAKIYKLTEVTPAFIAYVAVVTRHSLTSDGDFHEVCGGFDYVEFYNQVREFLEKPQYAQWSATLVQFWNAEIFKGYHLGPTGSSEHRKSGTLSKLTAELQGTDIQLGGTTRESTPDE</sequence>
<gene>
    <name evidence="2" type="ORF">BN14_11430</name>
</gene>
<evidence type="ECO:0000256" key="1">
    <source>
        <dbReference type="SAM" id="MobiDB-lite"/>
    </source>
</evidence>
<reference evidence="2 3" key="1">
    <citation type="journal article" date="2013" name="J. Biotechnol.">
        <title>Establishment and interpretation of the genome sequence of the phytopathogenic fungus Rhizoctonia solani AG1-IB isolate 7/3/14.</title>
        <authorList>
            <person name="Wibberg D.W."/>
            <person name="Jelonek L.J."/>
            <person name="Rupp O.R."/>
            <person name="Hennig M.H."/>
            <person name="Eikmeyer F.E."/>
            <person name="Goesmann A.G."/>
            <person name="Hartmann A.H."/>
            <person name="Borriss R.B."/>
            <person name="Grosch R.G."/>
            <person name="Puehler A.P."/>
            <person name="Schlueter A.S."/>
        </authorList>
    </citation>
    <scope>NUCLEOTIDE SEQUENCE [LARGE SCALE GENOMIC DNA]</scope>
    <source>
        <strain evidence="3">AG1-IB / isolate 7/3/14</strain>
    </source>
</reference>
<comment type="caution">
    <text evidence="2">The sequence shown here is derived from an EMBL/GenBank/DDBJ whole genome shotgun (WGS) entry which is preliminary data.</text>
</comment>
<organism evidence="2 3">
    <name type="scientific">Thanatephorus cucumeris (strain AG1-IB / isolate 7/3/14)</name>
    <name type="common">Lettuce bottom rot fungus</name>
    <name type="synonym">Rhizoctonia solani</name>
    <dbReference type="NCBI Taxonomy" id="1108050"/>
    <lineage>
        <taxon>Eukaryota</taxon>
        <taxon>Fungi</taxon>
        <taxon>Dikarya</taxon>
        <taxon>Basidiomycota</taxon>
        <taxon>Agaricomycotina</taxon>
        <taxon>Agaricomycetes</taxon>
        <taxon>Cantharellales</taxon>
        <taxon>Ceratobasidiaceae</taxon>
        <taxon>Rhizoctonia</taxon>
        <taxon>Rhizoctonia solani AG-1</taxon>
    </lineage>
</organism>
<name>M5CDQ0_THACB</name>
<protein>
    <submittedName>
        <fullName evidence="2">Uncharacterized protein</fullName>
    </submittedName>
</protein>
<dbReference type="HOGENOM" id="CLU_035918_3_3_1"/>
<evidence type="ECO:0000313" key="2">
    <source>
        <dbReference type="EMBL" id="CCO37275.1"/>
    </source>
</evidence>